<organism evidence="2 3">
    <name type="scientific">Dietzia aerolata</name>
    <dbReference type="NCBI Taxonomy" id="595984"/>
    <lineage>
        <taxon>Bacteria</taxon>
        <taxon>Bacillati</taxon>
        <taxon>Actinomycetota</taxon>
        <taxon>Actinomycetes</taxon>
        <taxon>Mycobacteriales</taxon>
        <taxon>Dietziaceae</taxon>
        <taxon>Dietzia</taxon>
    </lineage>
</organism>
<dbReference type="Pfam" id="PF13599">
    <property type="entry name" value="Pentapeptide_4"/>
    <property type="match status" value="1"/>
</dbReference>
<proteinExistence type="predicted"/>
<dbReference type="Gene3D" id="2.160.20.80">
    <property type="entry name" value="E3 ubiquitin-protein ligase SopA"/>
    <property type="match status" value="1"/>
</dbReference>
<dbReference type="InterPro" id="IPR051082">
    <property type="entry name" value="Pentapeptide-BTB/POZ_domain"/>
</dbReference>
<dbReference type="PANTHER" id="PTHR14136:SF17">
    <property type="entry name" value="BTB_POZ DOMAIN-CONTAINING PROTEIN KCTD9"/>
    <property type="match status" value="1"/>
</dbReference>
<feature type="region of interest" description="Disordered" evidence="1">
    <location>
        <begin position="1"/>
        <end position="60"/>
    </location>
</feature>
<feature type="compositionally biased region" description="Low complexity" evidence="1">
    <location>
        <begin position="40"/>
        <end position="60"/>
    </location>
</feature>
<evidence type="ECO:0000256" key="1">
    <source>
        <dbReference type="SAM" id="MobiDB-lite"/>
    </source>
</evidence>
<dbReference type="SUPFAM" id="SSF141571">
    <property type="entry name" value="Pentapeptide repeat-like"/>
    <property type="match status" value="1"/>
</dbReference>
<comment type="caution">
    <text evidence="2">The sequence shown here is derived from an EMBL/GenBank/DDBJ whole genome shotgun (WGS) entry which is preliminary data.</text>
</comment>
<sequence length="229" mass="24391">MPPPLRRRSENPRPPAAPSMPRREQLDAPTSELEADGLWDGVLAGAADGPDPADGPADLGGMEIRESVIEGLRLSGARADSLRLTDVELRDCDLSGLVADGASLTRVRFVDCRLTGLVLSAARLTDVSFEDCHADMLNMRMARLQRIRLSGTRCRQADLHEAQVADLSTEGADLRGATVERAQFSATDLRGADLEDLRGASALRGAIISSEQVLGVGLALIGETGIRVL</sequence>
<dbReference type="EMBL" id="JBHMDY010000031">
    <property type="protein sequence ID" value="MFB9261376.1"/>
    <property type="molecule type" value="Genomic_DNA"/>
</dbReference>
<evidence type="ECO:0000313" key="3">
    <source>
        <dbReference type="Proteomes" id="UP001589700"/>
    </source>
</evidence>
<evidence type="ECO:0000313" key="2">
    <source>
        <dbReference type="EMBL" id="MFB9261376.1"/>
    </source>
</evidence>
<dbReference type="InterPro" id="IPR001646">
    <property type="entry name" value="5peptide_repeat"/>
</dbReference>
<protein>
    <submittedName>
        <fullName evidence="2">Pentapeptide repeat-containing protein</fullName>
    </submittedName>
</protein>
<accession>A0ABV5JUH9</accession>
<dbReference type="Proteomes" id="UP001589700">
    <property type="component" value="Unassembled WGS sequence"/>
</dbReference>
<gene>
    <name evidence="2" type="ORF">ACFFVD_16445</name>
</gene>
<keyword evidence="3" id="KW-1185">Reference proteome</keyword>
<reference evidence="2 3" key="1">
    <citation type="submission" date="2024-09" db="EMBL/GenBank/DDBJ databases">
        <authorList>
            <person name="Sun Q."/>
            <person name="Mori K."/>
        </authorList>
    </citation>
    <scope>NUCLEOTIDE SEQUENCE [LARGE SCALE GENOMIC DNA]</scope>
    <source>
        <strain evidence="2 3">CCM 7659</strain>
    </source>
</reference>
<name>A0ABV5JUH9_9ACTN</name>
<dbReference type="RefSeq" id="WP_182633458.1">
    <property type="nucleotide sequence ID" value="NZ_JAALDM010000295.1"/>
</dbReference>
<dbReference type="PANTHER" id="PTHR14136">
    <property type="entry name" value="BTB_POZ DOMAIN-CONTAINING PROTEIN KCTD9"/>
    <property type="match status" value="1"/>
</dbReference>